<name>A0AA86PCL6_9EUKA</name>
<protein>
    <submittedName>
        <fullName evidence="2">Hypothetical_protein</fullName>
    </submittedName>
</protein>
<evidence type="ECO:0000313" key="3">
    <source>
        <dbReference type="Proteomes" id="UP001642409"/>
    </source>
</evidence>
<dbReference type="AlphaFoldDB" id="A0AA86PCL6"/>
<sequence length="670" mass="77440">MQQLSLTQLQYSKSISNTQKLFQSTNQQQNTKKTYQFVSQLSIFEITQNFGNLLLKNQIQVHNERQLLSDQIQIFNQSIVQKIMESNHQITTIMLINISNLQIPFQIVFQRQETFYNWESQTRLNLNYDAYYDNGFQHRMTIFMKSAEPIIAHVDIDYIQEQQTFTCQVFDSDEQKLIQPMRYRYIRNETESFESDIPYLCLSDLQIPNKGVFKVIVEFQNQLIQSENIYLKLSEGNLKIIREKRKLSRHQVAHRIPGIQVSESRSITDSESEQSGDIVEVVQQKVEEPVEEVIENAKYPISPVYVQISNKVNQTNNVQIKFNFQFNDAPVFIVFNELRTNEYLLSSAKVQISKIDESTFDLTYKFSNIDVNTIPSLYIGVKQHQFMIPLLAEPVYNEIQVPAKTAVTITDLNSLKTIKSEFKDGKIKNFELSGGYVLNSAMFAQQYPQHVCAALCQSLTSIFKYLYPNYKQQDDIIVYSPSNQFQAIKFDKVQPEISFSTLLNLTNRTYKLGQQNGNNQNFITNDFKTTGTYTFSELELIKMNGQTVNFNNARGVFVRKYKGHTESFQKQIGNQLQIWAANYFLSQISEIENSTVQSKQEYNVEMEGKKTVLSVGKKGEITVKGGIKNATKDKIKVAVIENNFIVQHEKEICEFKAAPEDVAGISKIFE</sequence>
<comment type="caution">
    <text evidence="1">The sequence shown here is derived from an EMBL/GenBank/DDBJ whole genome shotgun (WGS) entry which is preliminary data.</text>
</comment>
<gene>
    <name evidence="1" type="ORF">HINF_LOCUS23976</name>
    <name evidence="2" type="ORF">HINF_LOCUS52970</name>
</gene>
<evidence type="ECO:0000313" key="2">
    <source>
        <dbReference type="EMBL" id="CAL6067327.1"/>
    </source>
</evidence>
<organism evidence="1">
    <name type="scientific">Hexamita inflata</name>
    <dbReference type="NCBI Taxonomy" id="28002"/>
    <lineage>
        <taxon>Eukaryota</taxon>
        <taxon>Metamonada</taxon>
        <taxon>Diplomonadida</taxon>
        <taxon>Hexamitidae</taxon>
        <taxon>Hexamitinae</taxon>
        <taxon>Hexamita</taxon>
    </lineage>
</organism>
<reference evidence="1" key="1">
    <citation type="submission" date="2023-06" db="EMBL/GenBank/DDBJ databases">
        <authorList>
            <person name="Kurt Z."/>
        </authorList>
    </citation>
    <scope>NUCLEOTIDE SEQUENCE</scope>
</reference>
<proteinExistence type="predicted"/>
<evidence type="ECO:0000313" key="1">
    <source>
        <dbReference type="EMBL" id="CAI9936331.1"/>
    </source>
</evidence>
<dbReference type="Proteomes" id="UP001642409">
    <property type="component" value="Unassembled WGS sequence"/>
</dbReference>
<keyword evidence="3" id="KW-1185">Reference proteome</keyword>
<dbReference type="EMBL" id="CAXDID020000267">
    <property type="protein sequence ID" value="CAL6067327.1"/>
    <property type="molecule type" value="Genomic_DNA"/>
</dbReference>
<accession>A0AA86PCL6</accession>
<dbReference type="EMBL" id="CATOUU010000635">
    <property type="protein sequence ID" value="CAI9936331.1"/>
    <property type="molecule type" value="Genomic_DNA"/>
</dbReference>
<reference evidence="2 3" key="2">
    <citation type="submission" date="2024-07" db="EMBL/GenBank/DDBJ databases">
        <authorList>
            <person name="Akdeniz Z."/>
        </authorList>
    </citation>
    <scope>NUCLEOTIDE SEQUENCE [LARGE SCALE GENOMIC DNA]</scope>
</reference>